<evidence type="ECO:0000313" key="9">
    <source>
        <dbReference type="Proteomes" id="UP001337655"/>
    </source>
</evidence>
<dbReference type="Pfam" id="PF00191">
    <property type="entry name" value="Annexin"/>
    <property type="match status" value="4"/>
</dbReference>
<evidence type="ECO:0000256" key="6">
    <source>
        <dbReference type="RuleBase" id="RU003540"/>
    </source>
</evidence>
<dbReference type="PRINTS" id="PR01813">
    <property type="entry name" value="ANNEXINFUNGI"/>
</dbReference>
<keyword evidence="4 6" id="KW-0041">Annexin</keyword>
<dbReference type="PRINTS" id="PR00196">
    <property type="entry name" value="ANNEXIN"/>
</dbReference>
<dbReference type="RefSeq" id="XP_064659470.1">
    <property type="nucleotide sequence ID" value="XM_064802109.1"/>
</dbReference>
<keyword evidence="3 6" id="KW-0106">Calcium</keyword>
<feature type="compositionally biased region" description="Low complexity" evidence="7">
    <location>
        <begin position="13"/>
        <end position="38"/>
    </location>
</feature>
<dbReference type="EMBL" id="JAVRRT010000007">
    <property type="protein sequence ID" value="KAK5170272.1"/>
    <property type="molecule type" value="Genomic_DNA"/>
</dbReference>
<dbReference type="SUPFAM" id="SSF47874">
    <property type="entry name" value="Annexin"/>
    <property type="match status" value="1"/>
</dbReference>
<evidence type="ECO:0000256" key="2">
    <source>
        <dbReference type="ARBA" id="ARBA00022737"/>
    </source>
</evidence>
<feature type="compositionally biased region" description="Low complexity" evidence="7">
    <location>
        <begin position="45"/>
        <end position="60"/>
    </location>
</feature>
<dbReference type="GO" id="GO:0001786">
    <property type="term" value="F:phosphatidylserine binding"/>
    <property type="evidence" value="ECO:0007669"/>
    <property type="project" value="TreeGrafter"/>
</dbReference>
<gene>
    <name evidence="8" type="ORF">LTR77_004859</name>
</gene>
<keyword evidence="9" id="KW-1185">Reference proteome</keyword>
<evidence type="ECO:0000256" key="3">
    <source>
        <dbReference type="ARBA" id="ARBA00022837"/>
    </source>
</evidence>
<dbReference type="InterPro" id="IPR018502">
    <property type="entry name" value="Annexin_repeat"/>
</dbReference>
<dbReference type="PROSITE" id="PS51897">
    <property type="entry name" value="ANNEXIN_2"/>
    <property type="match status" value="4"/>
</dbReference>
<dbReference type="AlphaFoldDB" id="A0AAV9PDQ6"/>
<feature type="compositionally biased region" description="Pro residues" evidence="7">
    <location>
        <begin position="101"/>
        <end position="113"/>
    </location>
</feature>
<reference evidence="8 9" key="1">
    <citation type="submission" date="2023-08" db="EMBL/GenBank/DDBJ databases">
        <title>Black Yeasts Isolated from many extreme environments.</title>
        <authorList>
            <person name="Coleine C."/>
            <person name="Stajich J.E."/>
            <person name="Selbmann L."/>
        </authorList>
    </citation>
    <scope>NUCLEOTIDE SEQUENCE [LARGE SCALE GENOMIC DNA]</scope>
    <source>
        <strain evidence="8 9">CCFEE 5935</strain>
    </source>
</reference>
<dbReference type="PROSITE" id="PS00223">
    <property type="entry name" value="ANNEXIN_1"/>
    <property type="match status" value="1"/>
</dbReference>
<dbReference type="GO" id="GO:0005634">
    <property type="term" value="C:nucleus"/>
    <property type="evidence" value="ECO:0007669"/>
    <property type="project" value="TreeGrafter"/>
</dbReference>
<feature type="compositionally biased region" description="Pro residues" evidence="7">
    <location>
        <begin position="1"/>
        <end position="12"/>
    </location>
</feature>
<dbReference type="GO" id="GO:0005544">
    <property type="term" value="F:calcium-dependent phospholipid binding"/>
    <property type="evidence" value="ECO:0007669"/>
    <property type="project" value="UniProtKB-KW"/>
</dbReference>
<proteinExistence type="inferred from homology"/>
<dbReference type="PANTHER" id="PTHR10502:SF102">
    <property type="entry name" value="ANNEXIN B11"/>
    <property type="match status" value="1"/>
</dbReference>
<dbReference type="InterPro" id="IPR009117">
    <property type="entry name" value="ANX14"/>
</dbReference>
<evidence type="ECO:0000256" key="4">
    <source>
        <dbReference type="ARBA" id="ARBA00023216"/>
    </source>
</evidence>
<dbReference type="InterPro" id="IPR001464">
    <property type="entry name" value="Annexin"/>
</dbReference>
<dbReference type="GO" id="GO:0005737">
    <property type="term" value="C:cytoplasm"/>
    <property type="evidence" value="ECO:0007669"/>
    <property type="project" value="TreeGrafter"/>
</dbReference>
<dbReference type="GO" id="GO:0012506">
    <property type="term" value="C:vesicle membrane"/>
    <property type="evidence" value="ECO:0007669"/>
    <property type="project" value="TreeGrafter"/>
</dbReference>
<evidence type="ECO:0000256" key="1">
    <source>
        <dbReference type="ARBA" id="ARBA00007831"/>
    </source>
</evidence>
<evidence type="ECO:0000256" key="7">
    <source>
        <dbReference type="SAM" id="MobiDB-lite"/>
    </source>
</evidence>
<dbReference type="SMART" id="SM00335">
    <property type="entry name" value="ANX"/>
    <property type="match status" value="4"/>
</dbReference>
<dbReference type="Proteomes" id="UP001337655">
    <property type="component" value="Unassembled WGS sequence"/>
</dbReference>
<dbReference type="InterPro" id="IPR037104">
    <property type="entry name" value="Annexin_sf"/>
</dbReference>
<evidence type="ECO:0000256" key="5">
    <source>
        <dbReference type="ARBA" id="ARBA00023302"/>
    </source>
</evidence>
<keyword evidence="5 6" id="KW-0111">Calcium/phospholipid-binding</keyword>
<dbReference type="InterPro" id="IPR018252">
    <property type="entry name" value="Annexin_repeat_CS"/>
</dbReference>
<comment type="similarity">
    <text evidence="1 6">Belongs to the annexin family.</text>
</comment>
<comment type="domain">
    <text evidence="6">A pair of annexin repeats may form one binding site for calcium and phospholipid.</text>
</comment>
<feature type="compositionally biased region" description="Pro residues" evidence="7">
    <location>
        <begin position="82"/>
        <end position="93"/>
    </location>
</feature>
<name>A0AAV9PDQ6_9PEZI</name>
<organism evidence="8 9">
    <name type="scientific">Saxophila tyrrhenica</name>
    <dbReference type="NCBI Taxonomy" id="1690608"/>
    <lineage>
        <taxon>Eukaryota</taxon>
        <taxon>Fungi</taxon>
        <taxon>Dikarya</taxon>
        <taxon>Ascomycota</taxon>
        <taxon>Pezizomycotina</taxon>
        <taxon>Dothideomycetes</taxon>
        <taxon>Dothideomycetidae</taxon>
        <taxon>Mycosphaerellales</taxon>
        <taxon>Extremaceae</taxon>
        <taxon>Saxophila</taxon>
    </lineage>
</organism>
<dbReference type="PANTHER" id="PTHR10502">
    <property type="entry name" value="ANNEXIN"/>
    <property type="match status" value="1"/>
</dbReference>
<feature type="compositionally biased region" description="Low complexity" evidence="7">
    <location>
        <begin position="70"/>
        <end position="81"/>
    </location>
</feature>
<dbReference type="Gene3D" id="1.10.220.10">
    <property type="entry name" value="Annexin"/>
    <property type="match status" value="4"/>
</dbReference>
<sequence length="465" mass="51413">MSYYPPPGPPPQGSHSPYPQGGYQQPQQQPYGQQAYGQQPPPMNQGYYGQPPPMQQGYNQPPGPPPGHSPYPQMQQGYNQQPGPPPSHSPYPPMQQGYNQPPGPPPSHSPYPPMQQGYGAPPGPPPGQQAYGAPGYGAGPPAGPPAQPSIGYVPGQQANMDMSRAADDLRSAMKGFGTNEQALIKVLAGLDPLQVNSVKAAFQSRHHRDLMKDVHGETSGYFREGLEAIIRGPLDQDCHVLHESIKGAGTKESAMNDALLSRSNADVNAIKARYQQMYRRSLESDVRGDLSMKTERLFDMVMAARRAEESTPVMPQQVDADVQELYRATEGKTGTDQIAVCQIMAHRSNGQLRAISQAYKHKYHRGLDDVIRREFSGHMEQALIYMLRKAEDPAKHDADLLEDSMRGAGTKDQALVRRIVMIHWSRDRKEQCKAAYQHFHKRDLRSRIQGETSGDYEKLMVACIS</sequence>
<dbReference type="GO" id="GO:0005886">
    <property type="term" value="C:plasma membrane"/>
    <property type="evidence" value="ECO:0007669"/>
    <property type="project" value="TreeGrafter"/>
</dbReference>
<keyword evidence="2 6" id="KW-0677">Repeat</keyword>
<evidence type="ECO:0000313" key="8">
    <source>
        <dbReference type="EMBL" id="KAK5170272.1"/>
    </source>
</evidence>
<dbReference type="FunFam" id="1.10.220.10:FF:000002">
    <property type="entry name" value="Annexin"/>
    <property type="match status" value="1"/>
</dbReference>
<protein>
    <recommendedName>
        <fullName evidence="6">Annexin</fullName>
    </recommendedName>
</protein>
<dbReference type="GO" id="GO:0005509">
    <property type="term" value="F:calcium ion binding"/>
    <property type="evidence" value="ECO:0007669"/>
    <property type="project" value="InterPro"/>
</dbReference>
<dbReference type="GeneID" id="89926203"/>
<comment type="caution">
    <text evidence="8">The sequence shown here is derived from an EMBL/GenBank/DDBJ whole genome shotgun (WGS) entry which is preliminary data.</text>
</comment>
<feature type="region of interest" description="Disordered" evidence="7">
    <location>
        <begin position="1"/>
        <end position="155"/>
    </location>
</feature>
<accession>A0AAV9PDQ6</accession>